<sequence length="115" mass="13199">MSKINQLKLALEVLDLLEEYHDITVKIQDFQDAHFRPVEDVWAGTLHLSLSGILVASPEVFADFLSKINASKEIKALITDKNGYPVDKTVIEQAIQNERIDAIEKRLDKKEYRYV</sequence>
<dbReference type="KEGG" id="apel:CA267_001890"/>
<proteinExistence type="predicted"/>
<name>A0A6M4MAN8_9ALTE</name>
<protein>
    <submittedName>
        <fullName evidence="1">Uncharacterized protein</fullName>
    </submittedName>
</protein>
<evidence type="ECO:0000313" key="1">
    <source>
        <dbReference type="EMBL" id="QJR79635.1"/>
    </source>
</evidence>
<evidence type="ECO:0000313" key="2">
    <source>
        <dbReference type="Proteomes" id="UP000219285"/>
    </source>
</evidence>
<dbReference type="EMBL" id="CP052766">
    <property type="protein sequence ID" value="QJR79635.1"/>
    <property type="molecule type" value="Genomic_DNA"/>
</dbReference>
<reference evidence="1 2" key="2">
    <citation type="submission" date="2020-04" db="EMBL/GenBank/DDBJ databases">
        <title>Complete genome sequence of Alteromonas pelagimontana 5.12T.</title>
        <authorList>
            <person name="Sinha R.K."/>
            <person name="Krishnan K.P."/>
            <person name="Kurian J.P."/>
        </authorList>
    </citation>
    <scope>NUCLEOTIDE SEQUENCE [LARGE SCALE GENOMIC DNA]</scope>
    <source>
        <strain evidence="1 2">5.12</strain>
    </source>
</reference>
<organism evidence="1 2">
    <name type="scientific">Alteromonas pelagimontana</name>
    <dbReference type="NCBI Taxonomy" id="1858656"/>
    <lineage>
        <taxon>Bacteria</taxon>
        <taxon>Pseudomonadati</taxon>
        <taxon>Pseudomonadota</taxon>
        <taxon>Gammaproteobacteria</taxon>
        <taxon>Alteromonadales</taxon>
        <taxon>Alteromonadaceae</taxon>
        <taxon>Alteromonas/Salinimonas group</taxon>
        <taxon>Alteromonas</taxon>
    </lineage>
</organism>
<keyword evidence="2" id="KW-1185">Reference proteome</keyword>
<accession>A0A6M4MAN8</accession>
<dbReference type="AlphaFoldDB" id="A0A6M4MAN8"/>
<gene>
    <name evidence="1" type="ORF">CA267_001890</name>
</gene>
<dbReference type="Proteomes" id="UP000219285">
    <property type="component" value="Chromosome"/>
</dbReference>
<reference evidence="2" key="1">
    <citation type="submission" date="2014-12" db="EMBL/GenBank/DDBJ databases">
        <title>Complete genome sequence of a multi-drug resistant Klebsiella pneumoniae.</title>
        <authorList>
            <person name="Hua X."/>
            <person name="Chen Q."/>
            <person name="Li X."/>
            <person name="Feng Y."/>
            <person name="Ruan Z."/>
            <person name="Yu Y."/>
        </authorList>
    </citation>
    <scope>NUCLEOTIDE SEQUENCE [LARGE SCALE GENOMIC DNA]</scope>
    <source>
        <strain evidence="2">5.12</strain>
    </source>
</reference>
<dbReference type="RefSeq" id="WP_075609042.1">
    <property type="nucleotide sequence ID" value="NZ_CP052766.1"/>
</dbReference>